<dbReference type="AlphaFoldDB" id="A0A8X6JKR1"/>
<protein>
    <submittedName>
        <fullName evidence="1">Uncharacterized protein</fullName>
    </submittedName>
</protein>
<evidence type="ECO:0000313" key="1">
    <source>
        <dbReference type="EMBL" id="GFS39639.1"/>
    </source>
</evidence>
<comment type="caution">
    <text evidence="1">The sequence shown here is derived from an EMBL/GenBank/DDBJ whole genome shotgun (WGS) entry which is preliminary data.</text>
</comment>
<keyword evidence="2" id="KW-1185">Reference proteome</keyword>
<dbReference type="EMBL" id="BMAV01025214">
    <property type="protein sequence ID" value="GFS39639.1"/>
    <property type="molecule type" value="Genomic_DNA"/>
</dbReference>
<dbReference type="Proteomes" id="UP000886998">
    <property type="component" value="Unassembled WGS sequence"/>
</dbReference>
<reference evidence="1" key="1">
    <citation type="submission" date="2020-08" db="EMBL/GenBank/DDBJ databases">
        <title>Multicomponent nature underlies the extraordinary mechanical properties of spider dragline silk.</title>
        <authorList>
            <person name="Kono N."/>
            <person name="Nakamura H."/>
            <person name="Mori M."/>
            <person name="Yoshida Y."/>
            <person name="Ohtoshi R."/>
            <person name="Malay A.D."/>
            <person name="Moran D.A.P."/>
            <person name="Tomita M."/>
            <person name="Numata K."/>
            <person name="Arakawa K."/>
        </authorList>
    </citation>
    <scope>NUCLEOTIDE SEQUENCE</scope>
</reference>
<organism evidence="1 2">
    <name type="scientific">Trichonephila inaurata madagascariensis</name>
    <dbReference type="NCBI Taxonomy" id="2747483"/>
    <lineage>
        <taxon>Eukaryota</taxon>
        <taxon>Metazoa</taxon>
        <taxon>Ecdysozoa</taxon>
        <taxon>Arthropoda</taxon>
        <taxon>Chelicerata</taxon>
        <taxon>Arachnida</taxon>
        <taxon>Araneae</taxon>
        <taxon>Araneomorphae</taxon>
        <taxon>Entelegynae</taxon>
        <taxon>Araneoidea</taxon>
        <taxon>Nephilidae</taxon>
        <taxon>Trichonephila</taxon>
        <taxon>Trichonephila inaurata</taxon>
    </lineage>
</organism>
<gene>
    <name evidence="1" type="ORF">TNIN_27141</name>
</gene>
<name>A0A8X6JKR1_9ARAC</name>
<accession>A0A8X6JKR1</accession>
<proteinExistence type="predicted"/>
<sequence>MREKMNYLVSETRNLEGDSKCKIKISREHAKCLPGRTYGVVDSHSCYMWGEPGQPHAGGATNSFVLQLQLPRKSLVGL</sequence>
<evidence type="ECO:0000313" key="2">
    <source>
        <dbReference type="Proteomes" id="UP000886998"/>
    </source>
</evidence>